<comment type="similarity">
    <text evidence="2">Belongs to the DapA family.</text>
</comment>
<dbReference type="STRING" id="665118.SAMN02983003_1822"/>
<dbReference type="EMBL" id="FPKU01000001">
    <property type="protein sequence ID" value="SFZ83746.1"/>
    <property type="molecule type" value="Genomic_DNA"/>
</dbReference>
<dbReference type="InterPro" id="IPR002220">
    <property type="entry name" value="DapA-like"/>
</dbReference>
<dbReference type="Proteomes" id="UP000183447">
    <property type="component" value="Unassembled WGS sequence"/>
</dbReference>
<evidence type="ECO:0000256" key="3">
    <source>
        <dbReference type="PIRSR" id="PIRSR001365-1"/>
    </source>
</evidence>
<dbReference type="PANTHER" id="PTHR12128">
    <property type="entry name" value="DIHYDRODIPICOLINATE SYNTHASE"/>
    <property type="match status" value="1"/>
</dbReference>
<dbReference type="PRINTS" id="PR00146">
    <property type="entry name" value="DHPICSNTHASE"/>
</dbReference>
<dbReference type="AlphaFoldDB" id="A0A1K2HX17"/>
<organism evidence="5 6">
    <name type="scientific">Devosia enhydra</name>
    <dbReference type="NCBI Taxonomy" id="665118"/>
    <lineage>
        <taxon>Bacteria</taxon>
        <taxon>Pseudomonadati</taxon>
        <taxon>Pseudomonadota</taxon>
        <taxon>Alphaproteobacteria</taxon>
        <taxon>Hyphomicrobiales</taxon>
        <taxon>Devosiaceae</taxon>
        <taxon>Devosia</taxon>
    </lineage>
</organism>
<name>A0A1K2HX17_9HYPH</name>
<keyword evidence="6" id="KW-1185">Reference proteome</keyword>
<dbReference type="RefSeq" id="WP_072341166.1">
    <property type="nucleotide sequence ID" value="NZ_FPKU01000001.1"/>
</dbReference>
<evidence type="ECO:0000256" key="4">
    <source>
        <dbReference type="PIRSR" id="PIRSR001365-2"/>
    </source>
</evidence>
<evidence type="ECO:0000313" key="6">
    <source>
        <dbReference type="Proteomes" id="UP000183447"/>
    </source>
</evidence>
<feature type="active site" description="Proton donor/acceptor" evidence="3">
    <location>
        <position position="141"/>
    </location>
</feature>
<dbReference type="Gene3D" id="3.20.20.70">
    <property type="entry name" value="Aldolase class I"/>
    <property type="match status" value="1"/>
</dbReference>
<feature type="binding site" evidence="4">
    <location>
        <position position="49"/>
    </location>
    <ligand>
        <name>pyruvate</name>
        <dbReference type="ChEBI" id="CHEBI:15361"/>
    </ligand>
</feature>
<sequence>MAAADLRGVIAASITPVTPELGVDVPRLAAHAARLLNDGCSFVSTFGTTGEGASFSTREKLAALGALKAAGADMSRQIPGVMTPTLDDAAEMVTGIAALGCRAALVLPPFYYGTSEAGIADWFDALVARTEGTTRIDLLLYNIPKLSRVRFTPELVRAILSRHGSRIVGIKDSTGDIENGVMLARSFPELSVFTGDDRVLPTLLANGGAGMIGGMPNVFARDLRSLYDAPGRTDLLDKQALRIEAVDSNGSLVALKAALAHYLGDENYARALPPLRALEAAERAGLIARFAESGFERAA</sequence>
<accession>A0A1K2HX17</accession>
<dbReference type="Pfam" id="PF00701">
    <property type="entry name" value="DHDPS"/>
    <property type="match status" value="1"/>
</dbReference>
<dbReference type="OrthoDB" id="7157803at2"/>
<dbReference type="CDD" id="cd00408">
    <property type="entry name" value="DHDPS-like"/>
    <property type="match status" value="1"/>
</dbReference>
<proteinExistence type="inferred from homology"/>
<dbReference type="PIRSF" id="PIRSF001365">
    <property type="entry name" value="DHDPS"/>
    <property type="match status" value="1"/>
</dbReference>
<reference evidence="5 6" key="1">
    <citation type="submission" date="2016-11" db="EMBL/GenBank/DDBJ databases">
        <authorList>
            <person name="Jaros S."/>
            <person name="Januszkiewicz K."/>
            <person name="Wedrychowicz H."/>
        </authorList>
    </citation>
    <scope>NUCLEOTIDE SEQUENCE [LARGE SCALE GENOMIC DNA]</scope>
    <source>
        <strain evidence="5 6">ATCC 23634</strain>
    </source>
</reference>
<feature type="active site" description="Schiff-base intermediate with substrate" evidence="3">
    <location>
        <position position="171"/>
    </location>
</feature>
<evidence type="ECO:0000256" key="2">
    <source>
        <dbReference type="PIRNR" id="PIRNR001365"/>
    </source>
</evidence>
<dbReference type="SMART" id="SM01130">
    <property type="entry name" value="DHDPS"/>
    <property type="match status" value="1"/>
</dbReference>
<feature type="binding site" evidence="4">
    <location>
        <position position="212"/>
    </location>
    <ligand>
        <name>pyruvate</name>
        <dbReference type="ChEBI" id="CHEBI:15361"/>
    </ligand>
</feature>
<dbReference type="SUPFAM" id="SSF51569">
    <property type="entry name" value="Aldolase"/>
    <property type="match status" value="1"/>
</dbReference>
<keyword evidence="1 2" id="KW-0456">Lyase</keyword>
<dbReference type="InterPro" id="IPR013785">
    <property type="entry name" value="Aldolase_TIM"/>
</dbReference>
<dbReference type="GO" id="GO:0008840">
    <property type="term" value="F:4-hydroxy-tetrahydrodipicolinate synthase activity"/>
    <property type="evidence" value="ECO:0007669"/>
    <property type="project" value="TreeGrafter"/>
</dbReference>
<evidence type="ECO:0000313" key="5">
    <source>
        <dbReference type="EMBL" id="SFZ83746.1"/>
    </source>
</evidence>
<gene>
    <name evidence="5" type="ORF">SAMN02983003_1822</name>
</gene>
<protein>
    <submittedName>
        <fullName evidence="5">4-hydroxy-tetrahydrodipicolinate synthase</fullName>
    </submittedName>
</protein>
<dbReference type="PANTHER" id="PTHR12128:SF67">
    <property type="entry name" value="BLR3884 PROTEIN"/>
    <property type="match status" value="1"/>
</dbReference>
<evidence type="ECO:0000256" key="1">
    <source>
        <dbReference type="ARBA" id="ARBA00023239"/>
    </source>
</evidence>